<organism evidence="1 2">
    <name type="scientific">Holothuria leucospilota</name>
    <name type="common">Black long sea cucumber</name>
    <name type="synonym">Mertensiothuria leucospilota</name>
    <dbReference type="NCBI Taxonomy" id="206669"/>
    <lineage>
        <taxon>Eukaryota</taxon>
        <taxon>Metazoa</taxon>
        <taxon>Echinodermata</taxon>
        <taxon>Eleutherozoa</taxon>
        <taxon>Echinozoa</taxon>
        <taxon>Holothuroidea</taxon>
        <taxon>Aspidochirotacea</taxon>
        <taxon>Aspidochirotida</taxon>
        <taxon>Holothuriidae</taxon>
        <taxon>Holothuria</taxon>
    </lineage>
</organism>
<name>A0A9Q1CLD6_HOLLE</name>
<reference evidence="1" key="1">
    <citation type="submission" date="2021-10" db="EMBL/GenBank/DDBJ databases">
        <title>Tropical sea cucumber genome reveals ecological adaptation and Cuvierian tubules defense mechanism.</title>
        <authorList>
            <person name="Chen T."/>
        </authorList>
    </citation>
    <scope>NUCLEOTIDE SEQUENCE</scope>
    <source>
        <strain evidence="1">Nanhai2018</strain>
        <tissue evidence="1">Muscle</tissue>
    </source>
</reference>
<evidence type="ECO:0000313" key="2">
    <source>
        <dbReference type="Proteomes" id="UP001152320"/>
    </source>
</evidence>
<protein>
    <submittedName>
        <fullName evidence="1">Uncharacterized protein</fullName>
    </submittedName>
</protein>
<proteinExistence type="predicted"/>
<dbReference type="Proteomes" id="UP001152320">
    <property type="component" value="Chromosome 2"/>
</dbReference>
<keyword evidence="2" id="KW-1185">Reference proteome</keyword>
<evidence type="ECO:0000313" key="1">
    <source>
        <dbReference type="EMBL" id="KAJ8046564.1"/>
    </source>
</evidence>
<dbReference type="EMBL" id="JAIZAY010000002">
    <property type="protein sequence ID" value="KAJ8046564.1"/>
    <property type="molecule type" value="Genomic_DNA"/>
</dbReference>
<sequence length="100" mass="11338">MNRTLACLVSPEECEALRKYFGVTEEEMRRIEAGDEDEELSDKEKTVRKMECLLTVIEEKGHLNPYNVNKLTDAVSTLGDEICISDLKGPMEGYSLHSKI</sequence>
<accession>A0A9Q1CLD6</accession>
<dbReference type="AlphaFoldDB" id="A0A9Q1CLD6"/>
<gene>
    <name evidence="1" type="ORF">HOLleu_05269</name>
</gene>
<comment type="caution">
    <text evidence="1">The sequence shown here is derived from an EMBL/GenBank/DDBJ whole genome shotgun (WGS) entry which is preliminary data.</text>
</comment>